<proteinExistence type="predicted"/>
<comment type="caution">
    <text evidence="1">The sequence shown here is derived from an EMBL/GenBank/DDBJ whole genome shotgun (WGS) entry which is preliminary data.</text>
</comment>
<reference evidence="1" key="2">
    <citation type="journal article" date="2023" name="Science">
        <title>Genomic signatures of disease resistance in endangered staghorn corals.</title>
        <authorList>
            <person name="Vollmer S.V."/>
            <person name="Selwyn J.D."/>
            <person name="Despard B.A."/>
            <person name="Roesel C.L."/>
        </authorList>
    </citation>
    <scope>NUCLEOTIDE SEQUENCE</scope>
    <source>
        <strain evidence="1">K2</strain>
    </source>
</reference>
<keyword evidence="2" id="KW-1185">Reference proteome</keyword>
<name>A0AAD9VET2_ACRCE</name>
<organism evidence="1 2">
    <name type="scientific">Acropora cervicornis</name>
    <name type="common">Staghorn coral</name>
    <dbReference type="NCBI Taxonomy" id="6130"/>
    <lineage>
        <taxon>Eukaryota</taxon>
        <taxon>Metazoa</taxon>
        <taxon>Cnidaria</taxon>
        <taxon>Anthozoa</taxon>
        <taxon>Hexacorallia</taxon>
        <taxon>Scleractinia</taxon>
        <taxon>Astrocoeniina</taxon>
        <taxon>Acroporidae</taxon>
        <taxon>Acropora</taxon>
    </lineage>
</organism>
<gene>
    <name evidence="1" type="ORF">P5673_003252</name>
</gene>
<sequence>MWFQEGTTWWEPSASTKMAKRIVSGNLRSANLVESLEEGMVEVLPIPTPHGSLLKEGQLGINEMLTGEGKHFGFSRKM</sequence>
<protein>
    <submittedName>
        <fullName evidence="1">Uncharacterized protein</fullName>
    </submittedName>
</protein>
<dbReference type="Proteomes" id="UP001249851">
    <property type="component" value="Unassembled WGS sequence"/>
</dbReference>
<dbReference type="EMBL" id="JARQWQ010000005">
    <property type="protein sequence ID" value="KAK2571846.1"/>
    <property type="molecule type" value="Genomic_DNA"/>
</dbReference>
<accession>A0AAD9VET2</accession>
<evidence type="ECO:0000313" key="2">
    <source>
        <dbReference type="Proteomes" id="UP001249851"/>
    </source>
</evidence>
<reference evidence="1" key="1">
    <citation type="journal article" date="2023" name="G3 (Bethesda)">
        <title>Whole genome assembly and annotation of the endangered Caribbean coral Acropora cervicornis.</title>
        <authorList>
            <person name="Selwyn J.D."/>
            <person name="Vollmer S.V."/>
        </authorList>
    </citation>
    <scope>NUCLEOTIDE SEQUENCE</scope>
    <source>
        <strain evidence="1">K2</strain>
    </source>
</reference>
<evidence type="ECO:0000313" key="1">
    <source>
        <dbReference type="EMBL" id="KAK2571846.1"/>
    </source>
</evidence>
<dbReference type="AlphaFoldDB" id="A0AAD9VET2"/>